<dbReference type="EMBL" id="CP130144">
    <property type="protein sequence ID" value="WNZ44274.1"/>
    <property type="molecule type" value="Genomic_DNA"/>
</dbReference>
<dbReference type="EMBL" id="CP130144">
    <property type="protein sequence ID" value="WNZ43974.1"/>
    <property type="molecule type" value="Genomic_DNA"/>
</dbReference>
<dbReference type="InterPro" id="IPR027806">
    <property type="entry name" value="HARBI1_dom"/>
</dbReference>
<dbReference type="Pfam" id="PF13359">
    <property type="entry name" value="DDE_Tnp_4"/>
    <property type="match status" value="1"/>
</dbReference>
<dbReference type="EMBL" id="CP130144">
    <property type="protein sequence ID" value="WNZ44041.1"/>
    <property type="molecule type" value="Genomic_DNA"/>
</dbReference>
<evidence type="ECO:0000313" key="11">
    <source>
        <dbReference type="EMBL" id="WNZ45239.1"/>
    </source>
</evidence>
<evidence type="ECO:0000313" key="16">
    <source>
        <dbReference type="EMBL" id="WNZ47607.1"/>
    </source>
</evidence>
<evidence type="ECO:0000259" key="4">
    <source>
        <dbReference type="Pfam" id="PF13359"/>
    </source>
</evidence>
<dbReference type="GO" id="GO:0046872">
    <property type="term" value="F:metal ion binding"/>
    <property type="evidence" value="ECO:0007669"/>
    <property type="project" value="UniProtKB-KW"/>
</dbReference>
<reference evidence="9" key="2">
    <citation type="submission" date="2023-07" db="EMBL/GenBank/DDBJ databases">
        <authorList>
            <person name="Bai X.-H."/>
            <person name="Wang H.-H."/>
            <person name="Wang J."/>
            <person name="Ma M.-Y."/>
            <person name="Hu H.-H."/>
            <person name="Song Z.-L."/>
            <person name="Ma H.-G."/>
            <person name="Fan Y."/>
            <person name="Du C.-Y."/>
            <person name="Xu J.-C."/>
        </authorList>
    </citation>
    <scope>NUCLEOTIDE SEQUENCE</scope>
    <source>
        <strain evidence="9">CZ1</strain>
    </source>
</reference>
<dbReference type="EMBL" id="CP130144">
    <property type="protein sequence ID" value="WNZ43266.1"/>
    <property type="molecule type" value="Genomic_DNA"/>
</dbReference>
<dbReference type="RefSeq" id="WP_316425615.1">
    <property type="nucleotide sequence ID" value="NZ_CP130144.1"/>
</dbReference>
<dbReference type="EMBL" id="CP130144">
    <property type="protein sequence ID" value="WNZ45765.1"/>
    <property type="molecule type" value="Genomic_DNA"/>
</dbReference>
<evidence type="ECO:0000313" key="9">
    <source>
        <dbReference type="EMBL" id="WNZ44109.1"/>
    </source>
</evidence>
<dbReference type="EMBL" id="CP130144">
    <property type="protein sequence ID" value="WNZ47115.1"/>
    <property type="molecule type" value="Genomic_DNA"/>
</dbReference>
<evidence type="ECO:0000313" key="10">
    <source>
        <dbReference type="EMBL" id="WNZ44274.1"/>
    </source>
</evidence>
<reference evidence="9" key="1">
    <citation type="journal article" date="2023" name="Plants (Basel)">
        <title>Genomic Analysis of Leptolyngbya boryana CZ1 Reveals Efficient Carbon Fixation Modules.</title>
        <authorList>
            <person name="Bai X."/>
            <person name="Wang H."/>
            <person name="Cheng W."/>
            <person name="Wang J."/>
            <person name="Ma M."/>
            <person name="Hu H."/>
            <person name="Song Z."/>
            <person name="Ma H."/>
            <person name="Fan Y."/>
            <person name="Du C."/>
            <person name="Xu J."/>
        </authorList>
    </citation>
    <scope>NUCLEOTIDE SEQUENCE</scope>
    <source>
        <strain evidence="9">CZ1</strain>
    </source>
</reference>
<evidence type="ECO:0000313" key="7">
    <source>
        <dbReference type="EMBL" id="WNZ43974.1"/>
    </source>
</evidence>
<feature type="region of interest" description="Disordered" evidence="3">
    <location>
        <begin position="215"/>
        <end position="239"/>
    </location>
</feature>
<evidence type="ECO:0000313" key="17">
    <source>
        <dbReference type="EMBL" id="WNZ48680.1"/>
    </source>
</evidence>
<evidence type="ECO:0000256" key="3">
    <source>
        <dbReference type="SAM" id="MobiDB-lite"/>
    </source>
</evidence>
<proteinExistence type="predicted"/>
<feature type="domain" description="DDE Tnp4" evidence="4">
    <location>
        <begin position="139"/>
        <end position="288"/>
    </location>
</feature>
<dbReference type="InterPro" id="IPR027805">
    <property type="entry name" value="Transposase_HTH_dom"/>
</dbReference>
<gene>
    <name evidence="15" type="ORF">Q2T42_04600</name>
    <name evidence="16" type="ORF">Q2T42_07155</name>
    <name evidence="17" type="ORF">Q2T42_12670</name>
    <name evidence="6" type="ORF">Q2T42_15525</name>
    <name evidence="7" type="ORF">Q2T42_19260</name>
    <name evidence="8" type="ORF">Q2T42_19595</name>
    <name evidence="9" type="ORF">Q2T42_19965</name>
    <name evidence="10" type="ORF">Q2T42_20830</name>
    <name evidence="11" type="ORF">Q2T42_25970</name>
    <name evidence="12" type="ORF">Q2T42_28150</name>
    <name evidence="13" type="ORF">Q2T42_28175</name>
    <name evidence="14" type="ORF">Q2T42_28655</name>
</gene>
<dbReference type="EMBL" id="CP130144">
    <property type="protein sequence ID" value="WNZ45664.1"/>
    <property type="molecule type" value="Genomic_DNA"/>
</dbReference>
<evidence type="ECO:0000313" key="8">
    <source>
        <dbReference type="EMBL" id="WNZ44041.1"/>
    </source>
</evidence>
<dbReference type="Pfam" id="PF13613">
    <property type="entry name" value="HTH_Tnp_4"/>
    <property type="match status" value="1"/>
</dbReference>
<dbReference type="EMBL" id="CP130144">
    <property type="protein sequence ID" value="WNZ45239.1"/>
    <property type="molecule type" value="Genomic_DNA"/>
</dbReference>
<evidence type="ECO:0000259" key="5">
    <source>
        <dbReference type="Pfam" id="PF13613"/>
    </source>
</evidence>
<name>A0AA97ANJ1_LEPBY</name>
<evidence type="ECO:0000256" key="2">
    <source>
        <dbReference type="ARBA" id="ARBA00022723"/>
    </source>
</evidence>
<accession>A0AA97ANJ1</accession>
<dbReference type="EMBL" id="CP130144">
    <property type="protein sequence ID" value="WNZ45669.1"/>
    <property type="molecule type" value="Genomic_DNA"/>
</dbReference>
<evidence type="ECO:0000313" key="6">
    <source>
        <dbReference type="EMBL" id="WNZ43266.1"/>
    </source>
</evidence>
<protein>
    <submittedName>
        <fullName evidence="9">Transposase family protein</fullName>
    </submittedName>
</protein>
<dbReference type="AlphaFoldDB" id="A0AA97ANJ1"/>
<evidence type="ECO:0000313" key="15">
    <source>
        <dbReference type="EMBL" id="WNZ47115.1"/>
    </source>
</evidence>
<keyword evidence="2" id="KW-0479">Metal-binding</keyword>
<evidence type="ECO:0000313" key="14">
    <source>
        <dbReference type="EMBL" id="WNZ45765.1"/>
    </source>
</evidence>
<dbReference type="EMBL" id="CP130144">
    <property type="protein sequence ID" value="WNZ44109.1"/>
    <property type="molecule type" value="Genomic_DNA"/>
</dbReference>
<dbReference type="EMBL" id="CP130144">
    <property type="protein sequence ID" value="WNZ48680.1"/>
    <property type="molecule type" value="Genomic_DNA"/>
</dbReference>
<feature type="domain" description="Transposase Helix-turn-helix" evidence="5">
    <location>
        <begin position="63"/>
        <end position="111"/>
    </location>
</feature>
<sequence>MKNLFHYIQTSPHRSRSLLGIEYEQLSSLISYLQQLEAESIAQQDARKIRVNAAGAGRPTMLRTETEILLCLYYLRHYPTFEILGLTFEVSSSQAHAVTHYWVEFLRQALPASLCEEFEDCEAAWSVITEMLVEWELIVDSTEQVRQRPGDSDLQKQHYSGKKKQTTYKQSVIGLPDGSDIVDAIVAHPGPSADVTLFRQQQSRFRTQQTFAGDKAYQGADRTRTPHKKPKGRELSEAQTEANRIFAGERIVIEHLMRHLKIFRAAKEVMRLRKDHYAEVILAICGLVRLRLGAIELPV</sequence>
<dbReference type="EMBL" id="CP130144">
    <property type="protein sequence ID" value="WNZ47607.1"/>
    <property type="molecule type" value="Genomic_DNA"/>
</dbReference>
<evidence type="ECO:0000313" key="13">
    <source>
        <dbReference type="EMBL" id="WNZ45669.1"/>
    </source>
</evidence>
<evidence type="ECO:0000256" key="1">
    <source>
        <dbReference type="ARBA" id="ARBA00001968"/>
    </source>
</evidence>
<organism evidence="9">
    <name type="scientific">Leptolyngbya boryana CZ1</name>
    <dbReference type="NCBI Taxonomy" id="3060204"/>
    <lineage>
        <taxon>Bacteria</taxon>
        <taxon>Bacillati</taxon>
        <taxon>Cyanobacteriota</taxon>
        <taxon>Cyanophyceae</taxon>
        <taxon>Leptolyngbyales</taxon>
        <taxon>Leptolyngbyaceae</taxon>
        <taxon>Leptolyngbya group</taxon>
        <taxon>Leptolyngbya</taxon>
    </lineage>
</organism>
<evidence type="ECO:0000313" key="12">
    <source>
        <dbReference type="EMBL" id="WNZ45664.1"/>
    </source>
</evidence>
<comment type="cofactor">
    <cofactor evidence="1">
        <name>a divalent metal cation</name>
        <dbReference type="ChEBI" id="CHEBI:60240"/>
    </cofactor>
</comment>